<dbReference type="InterPro" id="IPR009057">
    <property type="entry name" value="Homeodomain-like_sf"/>
</dbReference>
<protein>
    <submittedName>
        <fullName evidence="6">Transcriptional regulator, TetR family</fullName>
    </submittedName>
</protein>
<dbReference type="PANTHER" id="PTHR30055">
    <property type="entry name" value="HTH-TYPE TRANSCRIPTIONAL REGULATOR RUTR"/>
    <property type="match status" value="1"/>
</dbReference>
<reference evidence="6 7" key="1">
    <citation type="submission" date="2016-10" db="EMBL/GenBank/DDBJ databases">
        <authorList>
            <person name="de Groot N.N."/>
        </authorList>
    </citation>
    <scope>NUCLEOTIDE SEQUENCE [LARGE SCALE GENOMIC DNA]</scope>
    <source>
        <strain evidence="6 7">DSM 45317</strain>
    </source>
</reference>
<dbReference type="GO" id="GO:0003700">
    <property type="term" value="F:DNA-binding transcription factor activity"/>
    <property type="evidence" value="ECO:0007669"/>
    <property type="project" value="TreeGrafter"/>
</dbReference>
<evidence type="ECO:0000256" key="2">
    <source>
        <dbReference type="ARBA" id="ARBA00023125"/>
    </source>
</evidence>
<dbReference type="PROSITE" id="PS01081">
    <property type="entry name" value="HTH_TETR_1"/>
    <property type="match status" value="1"/>
</dbReference>
<evidence type="ECO:0000313" key="7">
    <source>
        <dbReference type="Proteomes" id="UP000199152"/>
    </source>
</evidence>
<dbReference type="InParanoid" id="A0A1I4DVW8"/>
<feature type="DNA-binding region" description="H-T-H motif" evidence="4">
    <location>
        <begin position="14"/>
        <end position="33"/>
    </location>
</feature>
<evidence type="ECO:0000256" key="3">
    <source>
        <dbReference type="ARBA" id="ARBA00023163"/>
    </source>
</evidence>
<keyword evidence="3" id="KW-0804">Transcription</keyword>
<dbReference type="AlphaFoldDB" id="A0A1I4DVW8"/>
<dbReference type="InterPro" id="IPR023772">
    <property type="entry name" value="DNA-bd_HTH_TetR-type_CS"/>
</dbReference>
<keyword evidence="7" id="KW-1185">Reference proteome</keyword>
<keyword evidence="2 4" id="KW-0238">DNA-binding</keyword>
<dbReference type="GO" id="GO:0000976">
    <property type="term" value="F:transcription cis-regulatory region binding"/>
    <property type="evidence" value="ECO:0007669"/>
    <property type="project" value="TreeGrafter"/>
</dbReference>
<dbReference type="Gene3D" id="1.10.10.60">
    <property type="entry name" value="Homeodomain-like"/>
    <property type="match status" value="1"/>
</dbReference>
<sequence length="182" mass="18689">MLEVLGRDGYAGLTMDAVALVAGVGKATIYRRWSSKTDLLLGVMAAVRDEASTVPDTGCLRDDLVAVLTATVDLLTGPAGRAVRGLLGAVLEDPVLAEAYQRGPLAWWNAAWATALDRAAARGEISAAARASLAAEAGPAVVGLRWLVTGGPLDAAVVSEIVDMVTMPLLTRPQTTPAGPGT</sequence>
<keyword evidence="1" id="KW-0805">Transcription regulation</keyword>
<dbReference type="STRING" id="504800.SAMN04488085_10583"/>
<dbReference type="InterPro" id="IPR001647">
    <property type="entry name" value="HTH_TetR"/>
</dbReference>
<evidence type="ECO:0000259" key="5">
    <source>
        <dbReference type="PROSITE" id="PS50977"/>
    </source>
</evidence>
<dbReference type="InterPro" id="IPR011075">
    <property type="entry name" value="TetR_C"/>
</dbReference>
<organism evidence="6 7">
    <name type="scientific">Geodermatophilus ruber</name>
    <dbReference type="NCBI Taxonomy" id="504800"/>
    <lineage>
        <taxon>Bacteria</taxon>
        <taxon>Bacillati</taxon>
        <taxon>Actinomycetota</taxon>
        <taxon>Actinomycetes</taxon>
        <taxon>Geodermatophilales</taxon>
        <taxon>Geodermatophilaceae</taxon>
        <taxon>Geodermatophilus</taxon>
    </lineage>
</organism>
<dbReference type="InterPro" id="IPR036271">
    <property type="entry name" value="Tet_transcr_reg_TetR-rel_C_sf"/>
</dbReference>
<dbReference type="SUPFAM" id="SSF48498">
    <property type="entry name" value="Tetracyclin repressor-like, C-terminal domain"/>
    <property type="match status" value="1"/>
</dbReference>
<feature type="domain" description="HTH tetR-type" evidence="5">
    <location>
        <begin position="1"/>
        <end position="51"/>
    </location>
</feature>
<dbReference type="PANTHER" id="PTHR30055:SF148">
    <property type="entry name" value="TETR-FAMILY TRANSCRIPTIONAL REGULATOR"/>
    <property type="match status" value="1"/>
</dbReference>
<name>A0A1I4DVW8_9ACTN</name>
<proteinExistence type="predicted"/>
<evidence type="ECO:0000256" key="4">
    <source>
        <dbReference type="PROSITE-ProRule" id="PRU00335"/>
    </source>
</evidence>
<dbReference type="Pfam" id="PF00440">
    <property type="entry name" value="TetR_N"/>
    <property type="match status" value="1"/>
</dbReference>
<dbReference type="InterPro" id="IPR050109">
    <property type="entry name" value="HTH-type_TetR-like_transc_reg"/>
</dbReference>
<dbReference type="EMBL" id="FOSW01000005">
    <property type="protein sequence ID" value="SFK97742.1"/>
    <property type="molecule type" value="Genomic_DNA"/>
</dbReference>
<dbReference type="PROSITE" id="PS50977">
    <property type="entry name" value="HTH_TETR_2"/>
    <property type="match status" value="1"/>
</dbReference>
<dbReference type="Gene3D" id="1.10.357.10">
    <property type="entry name" value="Tetracycline Repressor, domain 2"/>
    <property type="match status" value="1"/>
</dbReference>
<dbReference type="Proteomes" id="UP000199152">
    <property type="component" value="Unassembled WGS sequence"/>
</dbReference>
<dbReference type="SUPFAM" id="SSF46689">
    <property type="entry name" value="Homeodomain-like"/>
    <property type="match status" value="1"/>
</dbReference>
<gene>
    <name evidence="6" type="ORF">SAMN04488085_10583</name>
</gene>
<evidence type="ECO:0000256" key="1">
    <source>
        <dbReference type="ARBA" id="ARBA00023015"/>
    </source>
</evidence>
<evidence type="ECO:0000313" key="6">
    <source>
        <dbReference type="EMBL" id="SFK97742.1"/>
    </source>
</evidence>
<dbReference type="Pfam" id="PF16859">
    <property type="entry name" value="TetR_C_11"/>
    <property type="match status" value="1"/>
</dbReference>
<accession>A0A1I4DVW8</accession>